<name>A0AAE3B4P1_9RHOB</name>
<evidence type="ECO:0000313" key="2">
    <source>
        <dbReference type="EMBL" id="MBM1712079.1"/>
    </source>
</evidence>
<evidence type="ECO:0000256" key="1">
    <source>
        <dbReference type="SAM" id="SignalP"/>
    </source>
</evidence>
<dbReference type="AlphaFoldDB" id="A0AAE3B4P1"/>
<dbReference type="RefSeq" id="WP_025045282.1">
    <property type="nucleotide sequence ID" value="NZ_JACBZG010000001.1"/>
</dbReference>
<proteinExistence type="predicted"/>
<accession>A0AAE3B4P1</accession>
<comment type="caution">
    <text evidence="2">The sequence shown here is derived from an EMBL/GenBank/DDBJ whole genome shotgun (WGS) entry which is preliminary data.</text>
</comment>
<feature type="chain" id="PRO_5042222824" description="Phytase-like domain-containing protein" evidence="1">
    <location>
        <begin position="19"/>
        <end position="216"/>
    </location>
</feature>
<evidence type="ECO:0000313" key="3">
    <source>
        <dbReference type="Proteomes" id="UP000732193"/>
    </source>
</evidence>
<keyword evidence="3" id="KW-1185">Reference proteome</keyword>
<dbReference type="Proteomes" id="UP000732193">
    <property type="component" value="Unassembled WGS sequence"/>
</dbReference>
<keyword evidence="1" id="KW-0732">Signal</keyword>
<sequence>MFRLAALFLALSPATAFACGQPVCLVDPDSLSLTKIITFEGERAGAGPGHNIDDVLPLQGATFGEHFAGQSVGARGPHDEVSGDAFAPLTMMAGRAGQNLSLVHFSGNTVLNGYGSAGFPKRDAQGEGAIAVLFDQDQSALAFDLRGGEDGAALVHFYRRDGSFIGPVPVQPTGEFAVAFLRSDGHADIAGFVLTNTDPQGLALDSLRFGKPPDMS</sequence>
<dbReference type="GeneID" id="93913334"/>
<reference evidence="2 3" key="1">
    <citation type="submission" date="2021-01" db="EMBL/GenBank/DDBJ databases">
        <title>Diatom-associated Roseobacters Show Island Model of Population Structure.</title>
        <authorList>
            <person name="Qu L."/>
            <person name="Feng X."/>
            <person name="Chen Y."/>
            <person name="Li L."/>
            <person name="Wang X."/>
            <person name="Hu Z."/>
            <person name="Wang H."/>
            <person name="Luo H."/>
        </authorList>
    </citation>
    <scope>NUCLEOTIDE SEQUENCE [LARGE SCALE GENOMIC DNA]</scope>
    <source>
        <strain evidence="2 3">TR60-84</strain>
    </source>
</reference>
<feature type="signal peptide" evidence="1">
    <location>
        <begin position="1"/>
        <end position="18"/>
    </location>
</feature>
<organism evidence="2 3">
    <name type="scientific">Sulfitobacter geojensis</name>
    <dbReference type="NCBI Taxonomy" id="1342299"/>
    <lineage>
        <taxon>Bacteria</taxon>
        <taxon>Pseudomonadati</taxon>
        <taxon>Pseudomonadota</taxon>
        <taxon>Alphaproteobacteria</taxon>
        <taxon>Rhodobacterales</taxon>
        <taxon>Roseobacteraceae</taxon>
        <taxon>Sulfitobacter</taxon>
    </lineage>
</organism>
<protein>
    <recommendedName>
        <fullName evidence="4">Phytase-like domain-containing protein</fullName>
    </recommendedName>
</protein>
<dbReference type="PROSITE" id="PS51257">
    <property type="entry name" value="PROKAR_LIPOPROTEIN"/>
    <property type="match status" value="1"/>
</dbReference>
<gene>
    <name evidence="2" type="ORF">JQV55_00720</name>
</gene>
<evidence type="ECO:0008006" key="4">
    <source>
        <dbReference type="Google" id="ProtNLM"/>
    </source>
</evidence>
<dbReference type="EMBL" id="JAFBRM010000001">
    <property type="protein sequence ID" value="MBM1712079.1"/>
    <property type="molecule type" value="Genomic_DNA"/>
</dbReference>